<reference evidence="1 2" key="1">
    <citation type="submission" date="2021-04" db="EMBL/GenBank/DDBJ databases">
        <title>Genome analysis of Polyangium sp.</title>
        <authorList>
            <person name="Li Y."/>
            <person name="Wang J."/>
        </authorList>
    </citation>
    <scope>NUCLEOTIDE SEQUENCE [LARGE SCALE GENOMIC DNA]</scope>
    <source>
        <strain evidence="1 2">SDU14</strain>
    </source>
</reference>
<gene>
    <name evidence="1" type="ORF">KEG57_08385</name>
</gene>
<name>A0A9X3WYN7_9BACT</name>
<organism evidence="1 2">
    <name type="scientific">Polyangium jinanense</name>
    <dbReference type="NCBI Taxonomy" id="2829994"/>
    <lineage>
        <taxon>Bacteria</taxon>
        <taxon>Pseudomonadati</taxon>
        <taxon>Myxococcota</taxon>
        <taxon>Polyangia</taxon>
        <taxon>Polyangiales</taxon>
        <taxon>Polyangiaceae</taxon>
        <taxon>Polyangium</taxon>
    </lineage>
</organism>
<dbReference type="AlphaFoldDB" id="A0A9X3WYN7"/>
<dbReference type="PANTHER" id="PTHR39186:SF1">
    <property type="entry name" value="DUF2071 DOMAIN-CONTAINING PROTEIN"/>
    <property type="match status" value="1"/>
</dbReference>
<dbReference type="Proteomes" id="UP001151081">
    <property type="component" value="Unassembled WGS sequence"/>
</dbReference>
<dbReference type="Gene3D" id="2.40.400.10">
    <property type="entry name" value="Acetoacetate decarboxylase-like"/>
    <property type="match status" value="1"/>
</dbReference>
<dbReference type="InterPro" id="IPR023375">
    <property type="entry name" value="ADC_dom_sf"/>
</dbReference>
<dbReference type="PANTHER" id="PTHR39186">
    <property type="entry name" value="DUF2071 FAMILY PROTEIN"/>
    <property type="match status" value="1"/>
</dbReference>
<dbReference type="SUPFAM" id="SSF160104">
    <property type="entry name" value="Acetoacetate decarboxylase-like"/>
    <property type="match status" value="1"/>
</dbReference>
<sequence>MFPAMIDRISPALRPPDRPAGFQRWRTLLFLHWEVPAEAIARLLPAELSVDTFEGKAWVGVVPFTMRDVAPRWSPSVPGISHFHELNVRTYVHLRGKDPGVWFFSLDAAATIAVAVARAGWHLPYHRASMKLDISGSTVDYRSKRLFPGPKPAEFEARYHIGESIGSAKPGTLTHFFAERYILYARTRSGLSLGRVHHVPYPLHEVKVESWRDGMVAAAGLPEPSGEPLALYSPGVDVDVYKLVPVV</sequence>
<dbReference type="Pfam" id="PF09844">
    <property type="entry name" value="DUF2071"/>
    <property type="match status" value="1"/>
</dbReference>
<proteinExistence type="predicted"/>
<dbReference type="InterPro" id="IPR018644">
    <property type="entry name" value="DUF2071"/>
</dbReference>
<comment type="caution">
    <text evidence="1">The sequence shown here is derived from an EMBL/GenBank/DDBJ whole genome shotgun (WGS) entry which is preliminary data.</text>
</comment>
<keyword evidence="2" id="KW-1185">Reference proteome</keyword>
<dbReference type="EMBL" id="JAGTJJ010000002">
    <property type="protein sequence ID" value="MDC3980507.1"/>
    <property type="molecule type" value="Genomic_DNA"/>
</dbReference>
<evidence type="ECO:0000313" key="1">
    <source>
        <dbReference type="EMBL" id="MDC3980507.1"/>
    </source>
</evidence>
<protein>
    <submittedName>
        <fullName evidence="1">DUF2071 domain-containing protein</fullName>
    </submittedName>
</protein>
<accession>A0A9X3WYN7</accession>
<evidence type="ECO:0000313" key="2">
    <source>
        <dbReference type="Proteomes" id="UP001151081"/>
    </source>
</evidence>